<dbReference type="SUPFAM" id="SSF102114">
    <property type="entry name" value="Radical SAM enzymes"/>
    <property type="match status" value="1"/>
</dbReference>
<evidence type="ECO:0000256" key="3">
    <source>
        <dbReference type="ARBA" id="ARBA00022723"/>
    </source>
</evidence>
<evidence type="ECO:0000256" key="2">
    <source>
        <dbReference type="ARBA" id="ARBA00022691"/>
    </source>
</evidence>
<comment type="similarity">
    <text evidence="6">Belongs to the UPF0313 family.</text>
</comment>
<keyword evidence="10" id="KW-1185">Reference proteome</keyword>
<protein>
    <submittedName>
        <fullName evidence="9">Fe-S oxidoreductase</fullName>
    </submittedName>
</protein>
<dbReference type="GO" id="GO:0051539">
    <property type="term" value="F:4 iron, 4 sulfur cluster binding"/>
    <property type="evidence" value="ECO:0007669"/>
    <property type="project" value="UniProtKB-KW"/>
</dbReference>
<evidence type="ECO:0000313" key="10">
    <source>
        <dbReference type="Proteomes" id="UP000014155"/>
    </source>
</evidence>
<keyword evidence="4 6" id="KW-0408">Iron</keyword>
<keyword evidence="5 6" id="KW-0411">Iron-sulfur</keyword>
<accession>S0FTD8</accession>
<dbReference type="InterPro" id="IPR013704">
    <property type="entry name" value="UPF0313_N"/>
</dbReference>
<dbReference type="RefSeq" id="WP_004625749.1">
    <property type="nucleotide sequence ID" value="NZ_AORV01000033.1"/>
</dbReference>
<keyword evidence="3 6" id="KW-0479">Metal-binding</keyword>
<dbReference type="Gene3D" id="3.80.30.20">
    <property type="entry name" value="tm_1862 like domain"/>
    <property type="match status" value="1"/>
</dbReference>
<dbReference type="HAMAP" id="MF_01251">
    <property type="entry name" value="UPF0313"/>
    <property type="match status" value="1"/>
</dbReference>
<dbReference type="eggNOG" id="COG1032">
    <property type="taxonomic scope" value="Bacteria"/>
</dbReference>
<dbReference type="InterPro" id="IPR023404">
    <property type="entry name" value="rSAM_horseshoe"/>
</dbReference>
<proteinExistence type="inferred from homology"/>
<dbReference type="SFLD" id="SFLDS00029">
    <property type="entry name" value="Radical_SAM"/>
    <property type="match status" value="1"/>
</dbReference>
<dbReference type="Pfam" id="PF08497">
    <property type="entry name" value="Radical_SAM_N"/>
    <property type="match status" value="1"/>
</dbReference>
<name>S0FTD8_RUMCE</name>
<dbReference type="SFLD" id="SFLDG01069">
    <property type="entry name" value="UPF0313"/>
    <property type="match status" value="1"/>
</dbReference>
<sequence length="697" mass="78844">MAFLPVSFEDMNERGWEQLDFLYISGDAYVDHPSFGHAIIMRVLESEGFKVGIIAQPDWKKSEDFKRLGRPKYGVLISSGVIDSMVNHYTAGKKKRSGDLYSPGGKAGFRPDRAVIVYANKIKEIFKDTPVIIGGIEASLRRFAHYDYWDDKVRRSILVDSKADILSYGMGEKPIVEIAKLLRKDVPVASIKHTRGCCYLASYDELPAEIKNALDSNGSKTVAVLPSFEEAAEDKKTYAEAFKIQYNEQDAVSGRILVQRHGDRYLVQNPPSLPMSVSELDRVYALPYERTYHPEYEKFGGIPAISEVEFSITSHRGCYGGCSFCALNFHQGRVIQKRSQASVMNEAKKLIWTEGFKGYIHDVGGPTANFRSIACEKQVKHGVCKDRQCLHPTPCKNLIVDHSEYLDLLRKLRALPEVKKVFIRSGIRYDYLMLDKNDDFFTELCEHHVSGQLKVAPEHVVDRVLEKMGKPDRQLYDRFVKKFYNINRKINKEQYLVPYLISSHPGSDLNAAVELAEYLKEHGINPEQVQDFYPTPGTLSTCMFHTGYDPRNMKKAYVPRAPKEKAMQRALLQYRRKENYHLVIEALKEAHREDLIGFGQNCLVKPLKGMKFEAADGKPAGKKPSDKRSSGKKPFEKKPSGRRPAVDTPKSGGNKAASGSKKLSAGNEKSIKNRNRDTDRNPSSPGRKTGDKKRKGR</sequence>
<keyword evidence="2 6" id="KW-0949">S-adenosyl-L-methionine</keyword>
<gene>
    <name evidence="9" type="ORF">CTER_2345</name>
</gene>
<evidence type="ECO:0000256" key="1">
    <source>
        <dbReference type="ARBA" id="ARBA00022485"/>
    </source>
</evidence>
<dbReference type="AlphaFoldDB" id="S0FTD8"/>
<feature type="binding site" evidence="6">
    <location>
        <position position="322"/>
    </location>
    <ligand>
        <name>[4Fe-4S] cluster</name>
        <dbReference type="ChEBI" id="CHEBI:49883"/>
        <note>4Fe-4S-S-AdoMet</note>
    </ligand>
</feature>
<dbReference type="PANTHER" id="PTHR32331:SF0">
    <property type="entry name" value="UPF0313 PROTEIN YGIQ"/>
    <property type="match status" value="1"/>
</dbReference>
<feature type="binding site" evidence="6">
    <location>
        <position position="325"/>
    </location>
    <ligand>
        <name>[4Fe-4S] cluster</name>
        <dbReference type="ChEBI" id="CHEBI:49883"/>
        <note>4Fe-4S-S-AdoMet</note>
    </ligand>
</feature>
<feature type="compositionally biased region" description="Basic and acidic residues" evidence="7">
    <location>
        <begin position="669"/>
        <end position="680"/>
    </location>
</feature>
<comment type="caution">
    <text evidence="9">The sequence shown here is derived from an EMBL/GenBank/DDBJ whole genome shotgun (WGS) entry which is preliminary data.</text>
</comment>
<keyword evidence="1 6" id="KW-0004">4Fe-4S</keyword>
<evidence type="ECO:0000256" key="7">
    <source>
        <dbReference type="SAM" id="MobiDB-lite"/>
    </source>
</evidence>
<dbReference type="PANTHER" id="PTHR32331">
    <property type="entry name" value="UPF0313 PROTEIN YGIQ"/>
    <property type="match status" value="1"/>
</dbReference>
<dbReference type="InterPro" id="IPR024560">
    <property type="entry name" value="UPF0313_C"/>
</dbReference>
<dbReference type="EMBL" id="AORV01000033">
    <property type="protein sequence ID" value="EMS71768.1"/>
    <property type="molecule type" value="Genomic_DNA"/>
</dbReference>
<feature type="binding site" evidence="6">
    <location>
        <position position="318"/>
    </location>
    <ligand>
        <name>[4Fe-4S] cluster</name>
        <dbReference type="ChEBI" id="CHEBI:49883"/>
        <note>4Fe-4S-S-AdoMet</note>
    </ligand>
</feature>
<dbReference type="Pfam" id="PF11842">
    <property type="entry name" value="DUF3362"/>
    <property type="match status" value="1"/>
</dbReference>
<dbReference type="NCBIfam" id="TIGR03904">
    <property type="entry name" value="SAM_YgiQ"/>
    <property type="match status" value="1"/>
</dbReference>
<feature type="domain" description="Radical SAM core" evidence="8">
    <location>
        <begin position="304"/>
        <end position="575"/>
    </location>
</feature>
<organism evidence="9 10">
    <name type="scientific">Ruminiclostridium cellobioparum subsp. termitidis CT1112</name>
    <dbReference type="NCBI Taxonomy" id="1195236"/>
    <lineage>
        <taxon>Bacteria</taxon>
        <taxon>Bacillati</taxon>
        <taxon>Bacillota</taxon>
        <taxon>Clostridia</taxon>
        <taxon>Eubacteriales</taxon>
        <taxon>Oscillospiraceae</taxon>
        <taxon>Ruminiclostridium</taxon>
    </lineage>
</organism>
<evidence type="ECO:0000256" key="4">
    <source>
        <dbReference type="ARBA" id="ARBA00023004"/>
    </source>
</evidence>
<evidence type="ECO:0000256" key="6">
    <source>
        <dbReference type="HAMAP-Rule" id="MF_01251"/>
    </source>
</evidence>
<feature type="region of interest" description="Disordered" evidence="7">
    <location>
        <begin position="614"/>
        <end position="697"/>
    </location>
</feature>
<dbReference type="GO" id="GO:0005506">
    <property type="term" value="F:iron ion binding"/>
    <property type="evidence" value="ECO:0007669"/>
    <property type="project" value="UniProtKB-UniRule"/>
</dbReference>
<dbReference type="PROSITE" id="PS51918">
    <property type="entry name" value="RADICAL_SAM"/>
    <property type="match status" value="1"/>
</dbReference>
<dbReference type="PATRIC" id="fig|1195236.3.peg.2654"/>
<dbReference type="Proteomes" id="UP000014155">
    <property type="component" value="Unassembled WGS sequence"/>
</dbReference>
<comment type="cofactor">
    <cofactor evidence="6">
        <name>[4Fe-4S] cluster</name>
        <dbReference type="ChEBI" id="CHEBI:49883"/>
    </cofactor>
    <text evidence="6">Binds 1 [4Fe-4S] cluster. The cluster is coordinated with 3 cysteines and an exchangeable S-adenosyl-L-methionine.</text>
</comment>
<feature type="compositionally biased region" description="Basic and acidic residues" evidence="7">
    <location>
        <begin position="623"/>
        <end position="639"/>
    </location>
</feature>
<dbReference type="SFLD" id="SFLDG01082">
    <property type="entry name" value="B12-binding_domain_containing"/>
    <property type="match status" value="1"/>
</dbReference>
<evidence type="ECO:0000256" key="5">
    <source>
        <dbReference type="ARBA" id="ARBA00023014"/>
    </source>
</evidence>
<dbReference type="SMART" id="SM00729">
    <property type="entry name" value="Elp3"/>
    <property type="match status" value="1"/>
</dbReference>
<evidence type="ECO:0000259" key="8">
    <source>
        <dbReference type="PROSITE" id="PS51918"/>
    </source>
</evidence>
<evidence type="ECO:0000313" key="9">
    <source>
        <dbReference type="EMBL" id="EMS71768.1"/>
    </source>
</evidence>
<dbReference type="InterPro" id="IPR058240">
    <property type="entry name" value="rSAM_sf"/>
</dbReference>
<dbReference type="GO" id="GO:0003824">
    <property type="term" value="F:catalytic activity"/>
    <property type="evidence" value="ECO:0007669"/>
    <property type="project" value="InterPro"/>
</dbReference>
<dbReference type="InterPro" id="IPR006638">
    <property type="entry name" value="Elp3/MiaA/NifB-like_rSAM"/>
</dbReference>
<dbReference type="InterPro" id="IPR007197">
    <property type="entry name" value="rSAM"/>
</dbReference>
<dbReference type="STRING" id="1195236.CTER_2345"/>
<reference evidence="9 10" key="1">
    <citation type="journal article" date="2013" name="Genome Announc.">
        <title>Draft Genome Sequence of the Cellulolytic, Mesophilic, Anaerobic Bacterium Clostridium termitidis Strain CT1112 (DSM 5398).</title>
        <authorList>
            <person name="Lal S."/>
            <person name="Ramachandran U."/>
            <person name="Zhang X."/>
            <person name="Munir R."/>
            <person name="Sparling R."/>
            <person name="Levin D.B."/>
        </authorList>
    </citation>
    <scope>NUCLEOTIDE SEQUENCE [LARGE SCALE GENOMIC DNA]</scope>
    <source>
        <strain evidence="9 10">CT1112</strain>
    </source>
</reference>
<dbReference type="InterPro" id="IPR022946">
    <property type="entry name" value="UPF0313"/>
</dbReference>